<reference evidence="2 3" key="1">
    <citation type="journal article" date="2014" name="PLoS Genet.">
        <title>Analysis of the Phlebiopsis gigantea genome, transcriptome and secretome provides insight into its pioneer colonization strategies of wood.</title>
        <authorList>
            <person name="Hori C."/>
            <person name="Ishida T."/>
            <person name="Igarashi K."/>
            <person name="Samejima M."/>
            <person name="Suzuki H."/>
            <person name="Master E."/>
            <person name="Ferreira P."/>
            <person name="Ruiz-Duenas F.J."/>
            <person name="Held B."/>
            <person name="Canessa P."/>
            <person name="Larrondo L.F."/>
            <person name="Schmoll M."/>
            <person name="Druzhinina I.S."/>
            <person name="Kubicek C.P."/>
            <person name="Gaskell J.A."/>
            <person name="Kersten P."/>
            <person name="St John F."/>
            <person name="Glasner J."/>
            <person name="Sabat G."/>
            <person name="Splinter BonDurant S."/>
            <person name="Syed K."/>
            <person name="Yadav J."/>
            <person name="Mgbeahuruike A.C."/>
            <person name="Kovalchuk A."/>
            <person name="Asiegbu F.O."/>
            <person name="Lackner G."/>
            <person name="Hoffmeister D."/>
            <person name="Rencoret J."/>
            <person name="Gutierrez A."/>
            <person name="Sun H."/>
            <person name="Lindquist E."/>
            <person name="Barry K."/>
            <person name="Riley R."/>
            <person name="Grigoriev I.V."/>
            <person name="Henrissat B."/>
            <person name="Kues U."/>
            <person name="Berka R.M."/>
            <person name="Martinez A.T."/>
            <person name="Covert S.F."/>
            <person name="Blanchette R.A."/>
            <person name="Cullen D."/>
        </authorList>
    </citation>
    <scope>NUCLEOTIDE SEQUENCE [LARGE SCALE GENOMIC DNA]</scope>
    <source>
        <strain evidence="2 3">11061_1 CR5-6</strain>
    </source>
</reference>
<evidence type="ECO:0000256" key="1">
    <source>
        <dbReference type="SAM" id="MobiDB-lite"/>
    </source>
</evidence>
<dbReference type="Proteomes" id="UP000053257">
    <property type="component" value="Unassembled WGS sequence"/>
</dbReference>
<evidence type="ECO:0000313" key="3">
    <source>
        <dbReference type="Proteomes" id="UP000053257"/>
    </source>
</evidence>
<accession>A0A0C3SDC0</accession>
<dbReference type="EMBL" id="KN840465">
    <property type="protein sequence ID" value="KIP09550.1"/>
    <property type="molecule type" value="Genomic_DNA"/>
</dbReference>
<sequence length="465" mass="51618">MHDSKLVKGKAREETHWQLGWWELLPLVDGPRRPVAWSRASIIYTAHPVQPTVLAKHFSSARQFVVPSPTLILESSSAYEPPTLISISPTEDWLFAYFPGRNCDGVGCLWKRGYQLNSWIVRECFHYSQGAGVVAAEWTSSERPWAITDYGTPYRLPSRGPTYNTNAVPSLLLATQSHQLHAYFLPPAAPEIRSVKVSLLQPSPIDLPPPEEPHDPTRSHRICTHATIGLSYNEQYVIVATRSKLIPPLKATSPPVDPMDLSLHLDMSSSPAQTDRTELNEWQQWGEESSLDLSMVAFHHRPPSREDQPSKHYLQVLPLSSIPEVHMQVSDLRFVAVPPGTAPPSPTITRDPRRPTKDISVTEKGSLYLVASGLDFGEYTSLPKSQVSLFTLSRPTAPDGSWAARLEHARSFDAESGTVAFLQPLPARNKILIGILDPVGNMPSSSSKREETRVGSMSVLTLPQD</sequence>
<organism evidence="2 3">
    <name type="scientific">Phlebiopsis gigantea (strain 11061_1 CR5-6)</name>
    <name type="common">White-rot fungus</name>
    <name type="synonym">Peniophora gigantea</name>
    <dbReference type="NCBI Taxonomy" id="745531"/>
    <lineage>
        <taxon>Eukaryota</taxon>
        <taxon>Fungi</taxon>
        <taxon>Dikarya</taxon>
        <taxon>Basidiomycota</taxon>
        <taxon>Agaricomycotina</taxon>
        <taxon>Agaricomycetes</taxon>
        <taxon>Polyporales</taxon>
        <taxon>Phanerochaetaceae</taxon>
        <taxon>Phlebiopsis</taxon>
    </lineage>
</organism>
<feature type="region of interest" description="Disordered" evidence="1">
    <location>
        <begin position="441"/>
        <end position="465"/>
    </location>
</feature>
<evidence type="ECO:0000313" key="2">
    <source>
        <dbReference type="EMBL" id="KIP09550.1"/>
    </source>
</evidence>
<keyword evidence="3" id="KW-1185">Reference proteome</keyword>
<protein>
    <submittedName>
        <fullName evidence="2">Uncharacterized protein</fullName>
    </submittedName>
</protein>
<feature type="region of interest" description="Disordered" evidence="1">
    <location>
        <begin position="338"/>
        <end position="358"/>
    </location>
</feature>
<name>A0A0C3SDC0_PHLG1</name>
<dbReference type="HOGENOM" id="CLU_016307_0_0_1"/>
<dbReference type="STRING" id="745531.A0A0C3SDC0"/>
<gene>
    <name evidence="2" type="ORF">PHLGIDRAFT_318783</name>
</gene>
<proteinExistence type="predicted"/>
<dbReference type="AlphaFoldDB" id="A0A0C3SDC0"/>
<dbReference type="OrthoDB" id="2535907at2759"/>